<sequence>MKRYRQLSSTNLNKIKLDLVGKEWDYDSSDINKKYKRWLSNIECSLNKFAPLKQYISKSNSKHWVDREVKHLQGIRDRYFRTFRYTGRLIHYELYKKKRNEVVSLLRLKEKKYYEKRLINAKTMVKKCGKR</sequence>
<gene>
    <name evidence="1" type="ORF">WA026_011797</name>
</gene>
<dbReference type="Proteomes" id="UP001431783">
    <property type="component" value="Unassembled WGS sequence"/>
</dbReference>
<reference evidence="1 2" key="1">
    <citation type="submission" date="2023-03" db="EMBL/GenBank/DDBJ databases">
        <title>Genome insight into feeding habits of ladybird beetles.</title>
        <authorList>
            <person name="Li H.-S."/>
            <person name="Huang Y.-H."/>
            <person name="Pang H."/>
        </authorList>
    </citation>
    <scope>NUCLEOTIDE SEQUENCE [LARGE SCALE GENOMIC DNA]</scope>
    <source>
        <strain evidence="1">SYSU_2023b</strain>
        <tissue evidence="1">Whole body</tissue>
    </source>
</reference>
<accession>A0AAW1UHI7</accession>
<comment type="caution">
    <text evidence="1">The sequence shown here is derived from an EMBL/GenBank/DDBJ whole genome shotgun (WGS) entry which is preliminary data.</text>
</comment>
<evidence type="ECO:0000313" key="1">
    <source>
        <dbReference type="EMBL" id="KAK9880560.1"/>
    </source>
</evidence>
<proteinExistence type="predicted"/>
<name>A0AAW1UHI7_9CUCU</name>
<dbReference type="AlphaFoldDB" id="A0AAW1UHI7"/>
<keyword evidence="2" id="KW-1185">Reference proteome</keyword>
<protein>
    <submittedName>
        <fullName evidence="1">Uncharacterized protein</fullName>
    </submittedName>
</protein>
<evidence type="ECO:0000313" key="2">
    <source>
        <dbReference type="Proteomes" id="UP001431783"/>
    </source>
</evidence>
<organism evidence="1 2">
    <name type="scientific">Henosepilachna vigintioctopunctata</name>
    <dbReference type="NCBI Taxonomy" id="420089"/>
    <lineage>
        <taxon>Eukaryota</taxon>
        <taxon>Metazoa</taxon>
        <taxon>Ecdysozoa</taxon>
        <taxon>Arthropoda</taxon>
        <taxon>Hexapoda</taxon>
        <taxon>Insecta</taxon>
        <taxon>Pterygota</taxon>
        <taxon>Neoptera</taxon>
        <taxon>Endopterygota</taxon>
        <taxon>Coleoptera</taxon>
        <taxon>Polyphaga</taxon>
        <taxon>Cucujiformia</taxon>
        <taxon>Coccinelloidea</taxon>
        <taxon>Coccinellidae</taxon>
        <taxon>Epilachninae</taxon>
        <taxon>Epilachnini</taxon>
        <taxon>Henosepilachna</taxon>
    </lineage>
</organism>
<dbReference type="EMBL" id="JARQZJ010000065">
    <property type="protein sequence ID" value="KAK9880560.1"/>
    <property type="molecule type" value="Genomic_DNA"/>
</dbReference>